<sequence>MKSTYLEYTTISFGEKSFTLHNNDKIVYQVQYDQIVSAVENAGTTVTIFSRHVRPQVVTFPVTYDGRYLFNFAEEWLAAGVNVASKQYIRENKLTISEPNEEWIEMNLFRAIHYRK</sequence>
<proteinExistence type="predicted"/>
<reference evidence="1" key="1">
    <citation type="submission" date="2022-12" db="EMBL/GenBank/DDBJ databases">
        <title>Genome assemblies of Blomia tropicalis.</title>
        <authorList>
            <person name="Cui Y."/>
        </authorList>
    </citation>
    <scope>NUCLEOTIDE SEQUENCE</scope>
    <source>
        <tissue evidence="1">Adult mites</tissue>
    </source>
</reference>
<evidence type="ECO:0000313" key="2">
    <source>
        <dbReference type="Proteomes" id="UP001142055"/>
    </source>
</evidence>
<comment type="caution">
    <text evidence="1">The sequence shown here is derived from an EMBL/GenBank/DDBJ whole genome shotgun (WGS) entry which is preliminary data.</text>
</comment>
<dbReference type="Proteomes" id="UP001142055">
    <property type="component" value="Chromosome 2"/>
</dbReference>
<organism evidence="1 2">
    <name type="scientific">Blomia tropicalis</name>
    <name type="common">Mite</name>
    <dbReference type="NCBI Taxonomy" id="40697"/>
    <lineage>
        <taxon>Eukaryota</taxon>
        <taxon>Metazoa</taxon>
        <taxon>Ecdysozoa</taxon>
        <taxon>Arthropoda</taxon>
        <taxon>Chelicerata</taxon>
        <taxon>Arachnida</taxon>
        <taxon>Acari</taxon>
        <taxon>Acariformes</taxon>
        <taxon>Sarcoptiformes</taxon>
        <taxon>Astigmata</taxon>
        <taxon>Glycyphagoidea</taxon>
        <taxon>Echimyopodidae</taxon>
        <taxon>Blomia</taxon>
    </lineage>
</organism>
<evidence type="ECO:0000313" key="1">
    <source>
        <dbReference type="EMBL" id="KAJ6220556.1"/>
    </source>
</evidence>
<gene>
    <name evidence="1" type="ORF">RDWZM_006368</name>
</gene>
<accession>A0A9Q0RP98</accession>
<keyword evidence="2" id="KW-1185">Reference proteome</keyword>
<dbReference type="EMBL" id="JAPWDV010000002">
    <property type="protein sequence ID" value="KAJ6220556.1"/>
    <property type="molecule type" value="Genomic_DNA"/>
</dbReference>
<protein>
    <submittedName>
        <fullName evidence="1">Uncharacterized protein</fullName>
    </submittedName>
</protein>
<dbReference type="AlphaFoldDB" id="A0A9Q0RP98"/>
<name>A0A9Q0RP98_BLOTA</name>